<feature type="compositionally biased region" description="Polar residues" evidence="1">
    <location>
        <begin position="1"/>
        <end position="13"/>
    </location>
</feature>
<gene>
    <name evidence="2" type="ORF">EYF80_008905</name>
</gene>
<protein>
    <submittedName>
        <fullName evidence="2">Uncharacterized protein</fullName>
    </submittedName>
</protein>
<feature type="region of interest" description="Disordered" evidence="1">
    <location>
        <begin position="1"/>
        <end position="21"/>
    </location>
</feature>
<sequence length="64" mass="6645">MLESRVSQPTSACQCRGGGPPEPSAALRCITTSRQAGGLLCVTAVVPISSPRASLYFHTGDLIK</sequence>
<dbReference type="EMBL" id="SRLO01000050">
    <property type="protein sequence ID" value="TNN80900.1"/>
    <property type="molecule type" value="Genomic_DNA"/>
</dbReference>
<dbReference type="Proteomes" id="UP000314294">
    <property type="component" value="Unassembled WGS sequence"/>
</dbReference>
<reference evidence="2 3" key="1">
    <citation type="submission" date="2019-03" db="EMBL/GenBank/DDBJ databases">
        <title>First draft genome of Liparis tanakae, snailfish: a comprehensive survey of snailfish specific genes.</title>
        <authorList>
            <person name="Kim W."/>
            <person name="Song I."/>
            <person name="Jeong J.-H."/>
            <person name="Kim D."/>
            <person name="Kim S."/>
            <person name="Ryu S."/>
            <person name="Song J.Y."/>
            <person name="Lee S.K."/>
        </authorList>
    </citation>
    <scope>NUCLEOTIDE SEQUENCE [LARGE SCALE GENOMIC DNA]</scope>
    <source>
        <tissue evidence="2">Muscle</tissue>
    </source>
</reference>
<evidence type="ECO:0000313" key="2">
    <source>
        <dbReference type="EMBL" id="TNN80900.1"/>
    </source>
</evidence>
<dbReference type="AlphaFoldDB" id="A0A4Z2ISC6"/>
<name>A0A4Z2ISC6_9TELE</name>
<comment type="caution">
    <text evidence="2">The sequence shown here is derived from an EMBL/GenBank/DDBJ whole genome shotgun (WGS) entry which is preliminary data.</text>
</comment>
<accession>A0A4Z2ISC6</accession>
<keyword evidence="3" id="KW-1185">Reference proteome</keyword>
<evidence type="ECO:0000256" key="1">
    <source>
        <dbReference type="SAM" id="MobiDB-lite"/>
    </source>
</evidence>
<organism evidence="2 3">
    <name type="scientific">Liparis tanakae</name>
    <name type="common">Tanaka's snailfish</name>
    <dbReference type="NCBI Taxonomy" id="230148"/>
    <lineage>
        <taxon>Eukaryota</taxon>
        <taxon>Metazoa</taxon>
        <taxon>Chordata</taxon>
        <taxon>Craniata</taxon>
        <taxon>Vertebrata</taxon>
        <taxon>Euteleostomi</taxon>
        <taxon>Actinopterygii</taxon>
        <taxon>Neopterygii</taxon>
        <taxon>Teleostei</taxon>
        <taxon>Neoteleostei</taxon>
        <taxon>Acanthomorphata</taxon>
        <taxon>Eupercaria</taxon>
        <taxon>Perciformes</taxon>
        <taxon>Cottioidei</taxon>
        <taxon>Cottales</taxon>
        <taxon>Liparidae</taxon>
        <taxon>Liparis</taxon>
    </lineage>
</organism>
<evidence type="ECO:0000313" key="3">
    <source>
        <dbReference type="Proteomes" id="UP000314294"/>
    </source>
</evidence>
<proteinExistence type="predicted"/>